<accession>A0ABT4UX99</accession>
<evidence type="ECO:0000313" key="1">
    <source>
        <dbReference type="EMBL" id="MDA3625727.1"/>
    </source>
</evidence>
<gene>
    <name evidence="1" type="ORF">OU415_09785</name>
</gene>
<reference evidence="1 2" key="1">
    <citation type="submission" date="2022-11" db="EMBL/GenBank/DDBJ databases">
        <title>Draft genome sequence of Saccharopolyspora sp. WRP15-2 isolated from rhizosphere soils of wild rice in Thailand.</title>
        <authorList>
            <person name="Duangmal K."/>
            <person name="Kammanee S."/>
            <person name="Muangham S."/>
        </authorList>
    </citation>
    <scope>NUCLEOTIDE SEQUENCE [LARGE SCALE GENOMIC DNA]</scope>
    <source>
        <strain evidence="1 2">WRP15-2</strain>
    </source>
</reference>
<proteinExistence type="predicted"/>
<dbReference type="EMBL" id="JAQGLA010000010">
    <property type="protein sequence ID" value="MDA3625727.1"/>
    <property type="molecule type" value="Genomic_DNA"/>
</dbReference>
<organism evidence="1 2">
    <name type="scientific">Saccharopolyspora oryzae</name>
    <dbReference type="NCBI Taxonomy" id="2997343"/>
    <lineage>
        <taxon>Bacteria</taxon>
        <taxon>Bacillati</taxon>
        <taxon>Actinomycetota</taxon>
        <taxon>Actinomycetes</taxon>
        <taxon>Pseudonocardiales</taxon>
        <taxon>Pseudonocardiaceae</taxon>
        <taxon>Saccharopolyspora</taxon>
    </lineage>
</organism>
<dbReference type="Proteomes" id="UP001210380">
    <property type="component" value="Unassembled WGS sequence"/>
</dbReference>
<keyword evidence="2" id="KW-1185">Reference proteome</keyword>
<sequence length="218" mass="23460">MATRHVVYRCELDHPLRWRGYATSDGEIPVHVRAPSLGQAQQLMAGTAIGDGKRVEHTEHAAGDGLWVREALDERVLEREHTSRVLMEVLTDQRLRARLAALPACRIGGVPVIVCVPGDAVEWVVGQHDGHGALVVTAAVTNHQVWWNVLVPADRAAETDLGVVGSLAELGLTDPEATVDDWMAAADCASLVLLGPRNAKAGRQKALSPKRFQEAGAV</sequence>
<protein>
    <submittedName>
        <fullName evidence="1">Uncharacterized protein</fullName>
    </submittedName>
</protein>
<dbReference type="RefSeq" id="WP_270948297.1">
    <property type="nucleotide sequence ID" value="NZ_JAQGLA010000010.1"/>
</dbReference>
<evidence type="ECO:0000313" key="2">
    <source>
        <dbReference type="Proteomes" id="UP001210380"/>
    </source>
</evidence>
<comment type="caution">
    <text evidence="1">The sequence shown here is derived from an EMBL/GenBank/DDBJ whole genome shotgun (WGS) entry which is preliminary data.</text>
</comment>
<name>A0ABT4UX99_9PSEU</name>